<sequence length="59" mass="5643">MTKFGNNLSGTAMAALLTVVFSAVTVLGAVGPAYSSSNSGQTVAAGVAKVPGKSANSLA</sequence>
<proteinExistence type="predicted"/>
<dbReference type="EMBL" id="JAHGAW010000013">
    <property type="protein sequence ID" value="MBT2188862.1"/>
    <property type="molecule type" value="Genomic_DNA"/>
</dbReference>
<gene>
    <name evidence="1" type="ORF">KK488_18100</name>
</gene>
<accession>A0A9X1IT10</accession>
<organism evidence="1 2">
    <name type="scientific">Sphingobium nicotianae</name>
    <dbReference type="NCBI Taxonomy" id="2782607"/>
    <lineage>
        <taxon>Bacteria</taxon>
        <taxon>Pseudomonadati</taxon>
        <taxon>Pseudomonadota</taxon>
        <taxon>Alphaproteobacteria</taxon>
        <taxon>Sphingomonadales</taxon>
        <taxon>Sphingomonadaceae</taxon>
        <taxon>Sphingobium</taxon>
    </lineage>
</organism>
<name>A0A9X1IT10_9SPHN</name>
<protein>
    <submittedName>
        <fullName evidence="1">Uncharacterized protein</fullName>
    </submittedName>
</protein>
<keyword evidence="2" id="KW-1185">Reference proteome</keyword>
<comment type="caution">
    <text evidence="1">The sequence shown here is derived from an EMBL/GenBank/DDBJ whole genome shotgun (WGS) entry which is preliminary data.</text>
</comment>
<evidence type="ECO:0000313" key="1">
    <source>
        <dbReference type="EMBL" id="MBT2188862.1"/>
    </source>
</evidence>
<reference evidence="1" key="1">
    <citation type="submission" date="2021-05" db="EMBL/GenBank/DDBJ databases">
        <title>Genome of Sphingobium sp. strain.</title>
        <authorList>
            <person name="Fan R."/>
        </authorList>
    </citation>
    <scope>NUCLEOTIDE SEQUENCE</scope>
    <source>
        <strain evidence="1">H33</strain>
    </source>
</reference>
<dbReference type="AlphaFoldDB" id="A0A9X1IT10"/>
<evidence type="ECO:0000313" key="2">
    <source>
        <dbReference type="Proteomes" id="UP001138757"/>
    </source>
</evidence>
<dbReference type="Proteomes" id="UP001138757">
    <property type="component" value="Unassembled WGS sequence"/>
</dbReference>